<comment type="caution">
    <text evidence="2">The sequence shown here is derived from an EMBL/GenBank/DDBJ whole genome shotgun (WGS) entry which is preliminary data.</text>
</comment>
<dbReference type="EMBL" id="JAJSOF020000029">
    <property type="protein sequence ID" value="KAJ4432382.1"/>
    <property type="molecule type" value="Genomic_DNA"/>
</dbReference>
<keyword evidence="3" id="KW-1185">Reference proteome</keyword>
<name>A0ABQ8SFF4_PERAM</name>
<evidence type="ECO:0000313" key="3">
    <source>
        <dbReference type="Proteomes" id="UP001148838"/>
    </source>
</evidence>
<proteinExistence type="predicted"/>
<evidence type="ECO:0000256" key="1">
    <source>
        <dbReference type="SAM" id="Phobius"/>
    </source>
</evidence>
<reference evidence="2 3" key="1">
    <citation type="journal article" date="2022" name="Allergy">
        <title>Genome assembly and annotation of Periplaneta americana reveal a comprehensive cockroach allergen profile.</title>
        <authorList>
            <person name="Wang L."/>
            <person name="Xiong Q."/>
            <person name="Saelim N."/>
            <person name="Wang L."/>
            <person name="Nong W."/>
            <person name="Wan A.T."/>
            <person name="Shi M."/>
            <person name="Liu X."/>
            <person name="Cao Q."/>
            <person name="Hui J.H.L."/>
            <person name="Sookrung N."/>
            <person name="Leung T.F."/>
            <person name="Tungtrongchitr A."/>
            <person name="Tsui S.K.W."/>
        </authorList>
    </citation>
    <scope>NUCLEOTIDE SEQUENCE [LARGE SCALE GENOMIC DNA]</scope>
    <source>
        <strain evidence="2">PWHHKU_190912</strain>
    </source>
</reference>
<keyword evidence="1" id="KW-0472">Membrane</keyword>
<protein>
    <submittedName>
        <fullName evidence="2">Uncharacterized protein</fullName>
    </submittedName>
</protein>
<keyword evidence="1" id="KW-1133">Transmembrane helix</keyword>
<dbReference type="Proteomes" id="UP001148838">
    <property type="component" value="Unassembled WGS sequence"/>
</dbReference>
<organism evidence="2 3">
    <name type="scientific">Periplaneta americana</name>
    <name type="common">American cockroach</name>
    <name type="synonym">Blatta americana</name>
    <dbReference type="NCBI Taxonomy" id="6978"/>
    <lineage>
        <taxon>Eukaryota</taxon>
        <taxon>Metazoa</taxon>
        <taxon>Ecdysozoa</taxon>
        <taxon>Arthropoda</taxon>
        <taxon>Hexapoda</taxon>
        <taxon>Insecta</taxon>
        <taxon>Pterygota</taxon>
        <taxon>Neoptera</taxon>
        <taxon>Polyneoptera</taxon>
        <taxon>Dictyoptera</taxon>
        <taxon>Blattodea</taxon>
        <taxon>Blattoidea</taxon>
        <taxon>Blattidae</taxon>
        <taxon>Blattinae</taxon>
        <taxon>Periplaneta</taxon>
    </lineage>
</organism>
<evidence type="ECO:0000313" key="2">
    <source>
        <dbReference type="EMBL" id="KAJ4432382.1"/>
    </source>
</evidence>
<sequence length="124" mass="13570">MFCNVLSENRRPFTPKNLEMTIVIYCNANRVSLNSVNIIIVIVIVVIIIIIIISSSSSSSSSSSNSTISDSITTTTTTTFSAVSRHSPSNYSFSTARFDSGQECEDLSSHSNNDWCVLCLTFEV</sequence>
<keyword evidence="1" id="KW-0812">Transmembrane</keyword>
<gene>
    <name evidence="2" type="ORF">ANN_21001</name>
</gene>
<feature type="transmembrane region" description="Helical" evidence="1">
    <location>
        <begin position="35"/>
        <end position="53"/>
    </location>
</feature>
<accession>A0ABQ8SFF4</accession>